<evidence type="ECO:0000313" key="2">
    <source>
        <dbReference type="Proteomes" id="UP000229740"/>
    </source>
</evidence>
<gene>
    <name evidence="1" type="ORF">CSB45_10525</name>
</gene>
<reference evidence="1 2" key="1">
    <citation type="submission" date="2017-10" db="EMBL/GenBank/DDBJ databases">
        <title>Novel microbial diversity and functional potential in the marine mammal oral microbiome.</title>
        <authorList>
            <person name="Dudek N.K."/>
            <person name="Sun C.L."/>
            <person name="Burstein D."/>
            <person name="Kantor R.S."/>
            <person name="Aliaga Goltsman D.S."/>
            <person name="Bik E.M."/>
            <person name="Thomas B.C."/>
            <person name="Banfield J.F."/>
            <person name="Relman D.A."/>
        </authorList>
    </citation>
    <scope>NUCLEOTIDE SEQUENCE [LARGE SCALE GENOMIC DNA]</scope>
    <source>
        <strain evidence="1">DOLZORAL124_49_17</strain>
    </source>
</reference>
<organism evidence="1 2">
    <name type="scientific">candidate division KSB3 bacterium</name>
    <dbReference type="NCBI Taxonomy" id="2044937"/>
    <lineage>
        <taxon>Bacteria</taxon>
        <taxon>candidate division KSB3</taxon>
    </lineage>
</organism>
<accession>A0A2G6E3J3</accession>
<sequence length="66" mass="7700">MDFVREYLASGHVDDSEMDPPVEAIGNLSRFDYSMDQIYTEVFFSDGDDIKNLYLIRYEHCTACIH</sequence>
<name>A0A2G6E3J3_9BACT</name>
<protein>
    <submittedName>
        <fullName evidence="1">Uncharacterized protein</fullName>
    </submittedName>
</protein>
<dbReference type="AlphaFoldDB" id="A0A2G6E3J3"/>
<comment type="caution">
    <text evidence="1">The sequence shown here is derived from an EMBL/GenBank/DDBJ whole genome shotgun (WGS) entry which is preliminary data.</text>
</comment>
<evidence type="ECO:0000313" key="1">
    <source>
        <dbReference type="EMBL" id="PID56659.1"/>
    </source>
</evidence>
<dbReference type="Proteomes" id="UP000229740">
    <property type="component" value="Unassembled WGS sequence"/>
</dbReference>
<proteinExistence type="predicted"/>
<dbReference type="EMBL" id="PDPS01000032">
    <property type="protein sequence ID" value="PID56659.1"/>
    <property type="molecule type" value="Genomic_DNA"/>
</dbReference>